<keyword evidence="2" id="KW-1185">Reference proteome</keyword>
<organism evidence="1 2">
    <name type="scientific">Oculimacula yallundae</name>
    <dbReference type="NCBI Taxonomy" id="86028"/>
    <lineage>
        <taxon>Eukaryota</taxon>
        <taxon>Fungi</taxon>
        <taxon>Dikarya</taxon>
        <taxon>Ascomycota</taxon>
        <taxon>Pezizomycotina</taxon>
        <taxon>Leotiomycetes</taxon>
        <taxon>Helotiales</taxon>
        <taxon>Ploettnerulaceae</taxon>
        <taxon>Oculimacula</taxon>
    </lineage>
</organism>
<comment type="caution">
    <text evidence="1">The sequence shown here is derived from an EMBL/GenBank/DDBJ whole genome shotgun (WGS) entry which is preliminary data.</text>
</comment>
<gene>
    <name evidence="1" type="ORF">VTL71DRAFT_3383</name>
</gene>
<evidence type="ECO:0000313" key="1">
    <source>
        <dbReference type="EMBL" id="KAL2065713.1"/>
    </source>
</evidence>
<sequence length="117" mass="13771">MIWFLQSSLFPALVENSRKGRVPRDGVSRSAAPFKKLYVEKRRLRNRSEDSKRSLHAQNAIAHLTRIISRRVLPWRTEKNWYKVCMRANEVRGMQSGQTKEKWCITAEINRLASVSW</sequence>
<name>A0ABR4C715_9HELO</name>
<dbReference type="Proteomes" id="UP001595075">
    <property type="component" value="Unassembled WGS sequence"/>
</dbReference>
<evidence type="ECO:0000313" key="2">
    <source>
        <dbReference type="Proteomes" id="UP001595075"/>
    </source>
</evidence>
<accession>A0ABR4C715</accession>
<dbReference type="EMBL" id="JAZHXI010000012">
    <property type="protein sequence ID" value="KAL2065713.1"/>
    <property type="molecule type" value="Genomic_DNA"/>
</dbReference>
<protein>
    <submittedName>
        <fullName evidence="1">Uncharacterized protein</fullName>
    </submittedName>
</protein>
<reference evidence="1 2" key="1">
    <citation type="journal article" date="2024" name="Commun. Biol.">
        <title>Comparative genomic analysis of thermophilic fungi reveals convergent evolutionary adaptations and gene losses.</title>
        <authorList>
            <person name="Steindorff A.S."/>
            <person name="Aguilar-Pontes M.V."/>
            <person name="Robinson A.J."/>
            <person name="Andreopoulos B."/>
            <person name="LaButti K."/>
            <person name="Kuo A."/>
            <person name="Mondo S."/>
            <person name="Riley R."/>
            <person name="Otillar R."/>
            <person name="Haridas S."/>
            <person name="Lipzen A."/>
            <person name="Grimwood J."/>
            <person name="Schmutz J."/>
            <person name="Clum A."/>
            <person name="Reid I.D."/>
            <person name="Moisan M.C."/>
            <person name="Butler G."/>
            <person name="Nguyen T.T.M."/>
            <person name="Dewar K."/>
            <person name="Conant G."/>
            <person name="Drula E."/>
            <person name="Henrissat B."/>
            <person name="Hansel C."/>
            <person name="Singer S."/>
            <person name="Hutchinson M.I."/>
            <person name="de Vries R.P."/>
            <person name="Natvig D.O."/>
            <person name="Powell A.J."/>
            <person name="Tsang A."/>
            <person name="Grigoriev I.V."/>
        </authorList>
    </citation>
    <scope>NUCLEOTIDE SEQUENCE [LARGE SCALE GENOMIC DNA]</scope>
    <source>
        <strain evidence="1 2">CBS 494.80</strain>
    </source>
</reference>
<proteinExistence type="predicted"/>